<dbReference type="EMBL" id="JAJLJH010000001">
    <property type="protein sequence ID" value="MCK9684775.1"/>
    <property type="molecule type" value="Genomic_DNA"/>
</dbReference>
<feature type="signal peptide" evidence="2">
    <location>
        <begin position="1"/>
        <end position="35"/>
    </location>
</feature>
<name>A0A9X1YH63_9BURK</name>
<dbReference type="RefSeq" id="WP_275680798.1">
    <property type="nucleotide sequence ID" value="NZ_JAJLJH010000001.1"/>
</dbReference>
<keyword evidence="4" id="KW-1185">Reference proteome</keyword>
<evidence type="ECO:0008006" key="5">
    <source>
        <dbReference type="Google" id="ProtNLM"/>
    </source>
</evidence>
<feature type="region of interest" description="Disordered" evidence="1">
    <location>
        <begin position="61"/>
        <end position="85"/>
    </location>
</feature>
<evidence type="ECO:0000313" key="3">
    <source>
        <dbReference type="EMBL" id="MCK9684775.1"/>
    </source>
</evidence>
<evidence type="ECO:0000256" key="2">
    <source>
        <dbReference type="SAM" id="SignalP"/>
    </source>
</evidence>
<feature type="chain" id="PRO_5040734990" description="Secreted protein" evidence="2">
    <location>
        <begin position="36"/>
        <end position="188"/>
    </location>
</feature>
<dbReference type="Proteomes" id="UP001139353">
    <property type="component" value="Unassembled WGS sequence"/>
</dbReference>
<gene>
    <name evidence="3" type="ORF">LPC04_03540</name>
</gene>
<evidence type="ECO:0000313" key="4">
    <source>
        <dbReference type="Proteomes" id="UP001139353"/>
    </source>
</evidence>
<organism evidence="3 4">
    <name type="scientific">Scleromatobacter humisilvae</name>
    <dbReference type="NCBI Taxonomy" id="2897159"/>
    <lineage>
        <taxon>Bacteria</taxon>
        <taxon>Pseudomonadati</taxon>
        <taxon>Pseudomonadota</taxon>
        <taxon>Betaproteobacteria</taxon>
        <taxon>Burkholderiales</taxon>
        <taxon>Sphaerotilaceae</taxon>
        <taxon>Scleromatobacter</taxon>
    </lineage>
</organism>
<accession>A0A9X1YH63</accession>
<sequence length="188" mass="18837">MNCLPTLPARRLPFNARARAPGAAGLAAALLLALAACKDVDTVPVGSTQGGAALAASQPAVSTAHVPPPPMIQQVSTPATKAPPASGELAAVDAQLDTTLNNAASCTADTECHSVAVGSKACGGPTGYRAYSSKTVPTATVEALAQHERELAAQAARASHQVSPCFMLADPGARCEQNKCVTGRPATS</sequence>
<dbReference type="AlphaFoldDB" id="A0A9X1YH63"/>
<reference evidence="3" key="1">
    <citation type="submission" date="2021-11" db="EMBL/GenBank/DDBJ databases">
        <title>BS-T2-15 a new species belonging to the Comamonadaceae family isolated from the soil of a French oak forest.</title>
        <authorList>
            <person name="Mieszkin S."/>
            <person name="Alain K."/>
        </authorList>
    </citation>
    <scope>NUCLEOTIDE SEQUENCE</scope>
    <source>
        <strain evidence="3">BS-T2-15</strain>
    </source>
</reference>
<protein>
    <recommendedName>
        <fullName evidence="5">Secreted protein</fullName>
    </recommendedName>
</protein>
<proteinExistence type="predicted"/>
<evidence type="ECO:0000256" key="1">
    <source>
        <dbReference type="SAM" id="MobiDB-lite"/>
    </source>
</evidence>
<keyword evidence="2" id="KW-0732">Signal</keyword>
<comment type="caution">
    <text evidence="3">The sequence shown here is derived from an EMBL/GenBank/DDBJ whole genome shotgun (WGS) entry which is preliminary data.</text>
</comment>